<evidence type="ECO:0000256" key="1">
    <source>
        <dbReference type="SAM" id="MobiDB-lite"/>
    </source>
</evidence>
<evidence type="ECO:0000313" key="3">
    <source>
        <dbReference type="Proteomes" id="UP000076407"/>
    </source>
</evidence>
<feature type="compositionally biased region" description="Basic residues" evidence="1">
    <location>
        <begin position="33"/>
        <end position="47"/>
    </location>
</feature>
<protein>
    <submittedName>
        <fullName evidence="2">Uncharacterized protein</fullName>
    </submittedName>
</protein>
<accession>A0A182WS55</accession>
<dbReference type="VEuPathDB" id="VectorBase:AQUA000358"/>
<organism evidence="2 3">
    <name type="scientific">Anopheles quadriannulatus</name>
    <name type="common">Mosquito</name>
    <dbReference type="NCBI Taxonomy" id="34691"/>
    <lineage>
        <taxon>Eukaryota</taxon>
        <taxon>Metazoa</taxon>
        <taxon>Ecdysozoa</taxon>
        <taxon>Arthropoda</taxon>
        <taxon>Hexapoda</taxon>
        <taxon>Insecta</taxon>
        <taxon>Pterygota</taxon>
        <taxon>Neoptera</taxon>
        <taxon>Endopterygota</taxon>
        <taxon>Diptera</taxon>
        <taxon>Nematocera</taxon>
        <taxon>Culicoidea</taxon>
        <taxon>Culicidae</taxon>
        <taxon>Anophelinae</taxon>
        <taxon>Anopheles</taxon>
    </lineage>
</organism>
<feature type="compositionally biased region" description="Basic and acidic residues" evidence="1">
    <location>
        <begin position="20"/>
        <end position="31"/>
    </location>
</feature>
<reference evidence="2" key="1">
    <citation type="submission" date="2020-05" db="UniProtKB">
        <authorList>
            <consortium name="EnsemblMetazoa"/>
        </authorList>
    </citation>
    <scope>IDENTIFICATION</scope>
    <source>
        <strain evidence="2">SANGQUA</strain>
    </source>
</reference>
<proteinExistence type="predicted"/>
<keyword evidence="3" id="KW-1185">Reference proteome</keyword>
<feature type="region of interest" description="Disordered" evidence="1">
    <location>
        <begin position="212"/>
        <end position="239"/>
    </location>
</feature>
<feature type="compositionally biased region" description="Basic and acidic residues" evidence="1">
    <location>
        <begin position="133"/>
        <end position="148"/>
    </location>
</feature>
<feature type="compositionally biased region" description="Basic residues" evidence="1">
    <location>
        <begin position="57"/>
        <end position="69"/>
    </location>
</feature>
<sequence>MASREVISIASDDSDTEEDQSPHNKLSEQKHNSSSRKHKKHKRHKKSSKSEKGDKQHKPKKHKKHKRKHRGEEDDQESSSEGEHAKNGASAEPRKPEQTIRAKQPIDDDEHSDERHKRAEHVARSKNNGSTKDIVEKRKGHISTDPDKLVQMLTQNLEKRKEDVVSVESESDGTAVEDAPSPDVAVIEDDELNLEDLMRQKALLQARLGEYATDEEDDGQGKVSRAEMNSRERPVKKKKVDTNETVITIDGDSTPDDDKLRKKSSIVTNRMSRGNKEDAHDKEGTTRMPTLREVKTSKYIRRRHVPVKLNGTAIAIVKLEPETIAAIEKRIIINGVWLRSDMNGKRHENETGIENGNGTGNGLELVNGSEIVLWRDDVIDEDTLPVIEVEKDVRLSAIVAALDL</sequence>
<dbReference type="AlphaFoldDB" id="A0A182WS55"/>
<dbReference type="Proteomes" id="UP000076407">
    <property type="component" value="Unassembled WGS sequence"/>
</dbReference>
<feature type="compositionally biased region" description="Basic and acidic residues" evidence="1">
    <location>
        <begin position="224"/>
        <end position="233"/>
    </location>
</feature>
<dbReference type="EnsemblMetazoa" id="AQUA000358-RA">
    <property type="protein sequence ID" value="AQUA000358-PA"/>
    <property type="gene ID" value="AQUA000358"/>
</dbReference>
<dbReference type="STRING" id="34691.A0A182WS55"/>
<feature type="region of interest" description="Disordered" evidence="1">
    <location>
        <begin position="1"/>
        <end position="184"/>
    </location>
</feature>
<name>A0A182WS55_ANOQN</name>
<evidence type="ECO:0000313" key="2">
    <source>
        <dbReference type="EnsemblMetazoa" id="AQUA000358-PA"/>
    </source>
</evidence>
<feature type="compositionally biased region" description="Basic and acidic residues" evidence="1">
    <location>
        <begin position="81"/>
        <end position="123"/>
    </location>
</feature>